<evidence type="ECO:0000313" key="1">
    <source>
        <dbReference type="EMBL" id="CAE8619247.1"/>
    </source>
</evidence>
<gene>
    <name evidence="1" type="ORF">PGLA1383_LOCUS36839</name>
</gene>
<feature type="non-terminal residue" evidence="1">
    <location>
        <position position="1"/>
    </location>
</feature>
<dbReference type="AlphaFoldDB" id="A0A813FYX1"/>
<proteinExistence type="predicted"/>
<dbReference type="EMBL" id="CAJNNV010026909">
    <property type="protein sequence ID" value="CAE8619247.1"/>
    <property type="molecule type" value="Genomic_DNA"/>
</dbReference>
<dbReference type="Proteomes" id="UP000654075">
    <property type="component" value="Unassembled WGS sequence"/>
</dbReference>
<accession>A0A813FYX1</accession>
<comment type="caution">
    <text evidence="1">The sequence shown here is derived from an EMBL/GenBank/DDBJ whole genome shotgun (WGS) entry which is preliminary data.</text>
</comment>
<name>A0A813FYX1_POLGL</name>
<organism evidence="1 2">
    <name type="scientific">Polarella glacialis</name>
    <name type="common">Dinoflagellate</name>
    <dbReference type="NCBI Taxonomy" id="89957"/>
    <lineage>
        <taxon>Eukaryota</taxon>
        <taxon>Sar</taxon>
        <taxon>Alveolata</taxon>
        <taxon>Dinophyceae</taxon>
        <taxon>Suessiales</taxon>
        <taxon>Suessiaceae</taxon>
        <taxon>Polarella</taxon>
    </lineage>
</organism>
<sequence length="76" mass="8434">GGASLVQYMAHVAGLRTHIFADQLNVVQVSEMFGIRIKIIPKDDTWAITTINADADKCIFSGNDDTHYVWLKPTDV</sequence>
<protein>
    <submittedName>
        <fullName evidence="1">Uncharacterized protein</fullName>
    </submittedName>
</protein>
<evidence type="ECO:0000313" key="2">
    <source>
        <dbReference type="Proteomes" id="UP000654075"/>
    </source>
</evidence>
<reference evidence="1" key="1">
    <citation type="submission" date="2021-02" db="EMBL/GenBank/DDBJ databases">
        <authorList>
            <person name="Dougan E. K."/>
            <person name="Rhodes N."/>
            <person name="Thang M."/>
            <person name="Chan C."/>
        </authorList>
    </citation>
    <scope>NUCLEOTIDE SEQUENCE</scope>
</reference>
<keyword evidence="2" id="KW-1185">Reference proteome</keyword>